<dbReference type="Gene3D" id="3.30.450.20">
    <property type="entry name" value="PAS domain"/>
    <property type="match status" value="1"/>
</dbReference>
<evidence type="ECO:0000256" key="5">
    <source>
        <dbReference type="ARBA" id="ARBA00022777"/>
    </source>
</evidence>
<evidence type="ECO:0000256" key="2">
    <source>
        <dbReference type="ARBA" id="ARBA00012438"/>
    </source>
</evidence>
<keyword evidence="7" id="KW-0472">Membrane</keyword>
<organism evidence="9 10">
    <name type="scientific">Limnofasciculus baicalensis BBK-W-15</name>
    <dbReference type="NCBI Taxonomy" id="2699891"/>
    <lineage>
        <taxon>Bacteria</taxon>
        <taxon>Bacillati</taxon>
        <taxon>Cyanobacteriota</taxon>
        <taxon>Cyanophyceae</taxon>
        <taxon>Coleofasciculales</taxon>
        <taxon>Coleofasciculaceae</taxon>
        <taxon>Limnofasciculus</taxon>
        <taxon>Limnofasciculus baicalensis</taxon>
    </lineage>
</organism>
<protein>
    <recommendedName>
        <fullName evidence="2">histidine kinase</fullName>
        <ecNumber evidence="2">2.7.13.3</ecNumber>
    </recommendedName>
</protein>
<dbReference type="GO" id="GO:0000155">
    <property type="term" value="F:phosphorelay sensor kinase activity"/>
    <property type="evidence" value="ECO:0007669"/>
    <property type="project" value="InterPro"/>
</dbReference>
<dbReference type="SUPFAM" id="SSF47384">
    <property type="entry name" value="Homodimeric domain of signal transducing histidine kinase"/>
    <property type="match status" value="1"/>
</dbReference>
<dbReference type="InterPro" id="IPR036097">
    <property type="entry name" value="HisK_dim/P_sf"/>
</dbReference>
<gene>
    <name evidence="9" type="ORF">NJ959_29010</name>
</gene>
<proteinExistence type="predicted"/>
<feature type="domain" description="Histidine kinase" evidence="8">
    <location>
        <begin position="197"/>
        <end position="437"/>
    </location>
</feature>
<dbReference type="InterPro" id="IPR050351">
    <property type="entry name" value="BphY/WalK/GraS-like"/>
</dbReference>
<dbReference type="SUPFAM" id="SSF55785">
    <property type="entry name" value="PYP-like sensor domain (PAS domain)"/>
    <property type="match status" value="1"/>
</dbReference>
<dbReference type="AlphaFoldDB" id="A0AAE3GXF0"/>
<accession>A0AAE3GXF0</accession>
<dbReference type="InterPro" id="IPR003594">
    <property type="entry name" value="HATPase_dom"/>
</dbReference>
<dbReference type="InterPro" id="IPR003661">
    <property type="entry name" value="HisK_dim/P_dom"/>
</dbReference>
<dbReference type="InterPro" id="IPR000014">
    <property type="entry name" value="PAS"/>
</dbReference>
<dbReference type="GO" id="GO:0005886">
    <property type="term" value="C:plasma membrane"/>
    <property type="evidence" value="ECO:0007669"/>
    <property type="project" value="TreeGrafter"/>
</dbReference>
<dbReference type="Proteomes" id="UP001204953">
    <property type="component" value="Unassembled WGS sequence"/>
</dbReference>
<dbReference type="PANTHER" id="PTHR45453">
    <property type="entry name" value="PHOSPHATE REGULON SENSOR PROTEIN PHOR"/>
    <property type="match status" value="1"/>
</dbReference>
<dbReference type="GO" id="GO:0016036">
    <property type="term" value="P:cellular response to phosphate starvation"/>
    <property type="evidence" value="ECO:0007669"/>
    <property type="project" value="TreeGrafter"/>
</dbReference>
<dbReference type="Gene3D" id="1.10.287.130">
    <property type="match status" value="1"/>
</dbReference>
<evidence type="ECO:0000313" key="9">
    <source>
        <dbReference type="EMBL" id="MCP2732476.1"/>
    </source>
</evidence>
<name>A0AAE3GXF0_9CYAN</name>
<dbReference type="PANTHER" id="PTHR45453:SF1">
    <property type="entry name" value="PHOSPHATE REGULON SENSOR PROTEIN PHOR"/>
    <property type="match status" value="1"/>
</dbReference>
<dbReference type="Pfam" id="PF00512">
    <property type="entry name" value="HisKA"/>
    <property type="match status" value="1"/>
</dbReference>
<evidence type="ECO:0000256" key="7">
    <source>
        <dbReference type="ARBA" id="ARBA00023136"/>
    </source>
</evidence>
<evidence type="ECO:0000313" key="10">
    <source>
        <dbReference type="Proteomes" id="UP001204953"/>
    </source>
</evidence>
<sequence>MTLLAFILGLALGGGFGFWQNRRLQRQQQQILDLLPKDTTSTSFPIMSRLRQAIAISDRERRVLQEKLERLEQLLEVAPVGYLQVDEENHLLWCNQQARQYLQIELGQPGQIRLLLELVRSYELDQLIERTRSQQKSETEEWIFHPTCIDGAAMSEVQSITLRGVSWPLFQGEVGVFLENRQSIVELSQSHNQWFSDLAHEIRTPLTSIRLVAETLQNRLKPPESRWVEQLLAETTRLIDLVQNWLELSHLAKNPSQSLTYQLVELRSLIQSAWQSLEPLAQQKQLHLADQCPDSIWIRADESRLTQVFLNLFDNSIKYSPPQATIRVEVTPLPGTNNNSDELKNLSSIQIDIIDSGTGFSPSDLPHIFERLYRGDPSRYRQSPLSDSSSLPGRSSGSGLGLSIVKEIIQAHQGIVKARNHPETGGAWLQIQLPQIN</sequence>
<dbReference type="SMART" id="SM00388">
    <property type="entry name" value="HisKA"/>
    <property type="match status" value="1"/>
</dbReference>
<comment type="caution">
    <text evidence="9">The sequence shown here is derived from an EMBL/GenBank/DDBJ whole genome shotgun (WGS) entry which is preliminary data.</text>
</comment>
<dbReference type="InterPro" id="IPR036890">
    <property type="entry name" value="HATPase_C_sf"/>
</dbReference>
<dbReference type="SUPFAM" id="SSF55874">
    <property type="entry name" value="ATPase domain of HSP90 chaperone/DNA topoisomerase II/histidine kinase"/>
    <property type="match status" value="1"/>
</dbReference>
<dbReference type="Gene3D" id="3.30.565.10">
    <property type="entry name" value="Histidine kinase-like ATPase, C-terminal domain"/>
    <property type="match status" value="1"/>
</dbReference>
<dbReference type="CDD" id="cd00082">
    <property type="entry name" value="HisKA"/>
    <property type="match status" value="1"/>
</dbReference>
<keyword evidence="4" id="KW-0808">Transferase</keyword>
<dbReference type="Pfam" id="PF13188">
    <property type="entry name" value="PAS_8"/>
    <property type="match status" value="1"/>
</dbReference>
<dbReference type="InterPro" id="IPR035965">
    <property type="entry name" value="PAS-like_dom_sf"/>
</dbReference>
<evidence type="ECO:0000256" key="3">
    <source>
        <dbReference type="ARBA" id="ARBA00022553"/>
    </source>
</evidence>
<dbReference type="GO" id="GO:0004721">
    <property type="term" value="F:phosphoprotein phosphatase activity"/>
    <property type="evidence" value="ECO:0007669"/>
    <property type="project" value="TreeGrafter"/>
</dbReference>
<dbReference type="EC" id="2.7.13.3" evidence="2"/>
<comment type="catalytic activity">
    <reaction evidence="1">
        <text>ATP + protein L-histidine = ADP + protein N-phospho-L-histidine.</text>
        <dbReference type="EC" id="2.7.13.3"/>
    </reaction>
</comment>
<dbReference type="InterPro" id="IPR005467">
    <property type="entry name" value="His_kinase_dom"/>
</dbReference>
<dbReference type="InterPro" id="IPR004358">
    <property type="entry name" value="Sig_transdc_His_kin-like_C"/>
</dbReference>
<dbReference type="Pfam" id="PF02518">
    <property type="entry name" value="HATPase_c"/>
    <property type="match status" value="1"/>
</dbReference>
<dbReference type="PROSITE" id="PS50109">
    <property type="entry name" value="HIS_KIN"/>
    <property type="match status" value="1"/>
</dbReference>
<keyword evidence="6" id="KW-0902">Two-component regulatory system</keyword>
<evidence type="ECO:0000259" key="8">
    <source>
        <dbReference type="PROSITE" id="PS50109"/>
    </source>
</evidence>
<keyword evidence="10" id="KW-1185">Reference proteome</keyword>
<evidence type="ECO:0000256" key="1">
    <source>
        <dbReference type="ARBA" id="ARBA00000085"/>
    </source>
</evidence>
<dbReference type="SMART" id="SM00387">
    <property type="entry name" value="HATPase_c"/>
    <property type="match status" value="1"/>
</dbReference>
<dbReference type="SMART" id="SM00091">
    <property type="entry name" value="PAS"/>
    <property type="match status" value="1"/>
</dbReference>
<evidence type="ECO:0000256" key="4">
    <source>
        <dbReference type="ARBA" id="ARBA00022679"/>
    </source>
</evidence>
<keyword evidence="3" id="KW-0597">Phosphoprotein</keyword>
<evidence type="ECO:0000256" key="6">
    <source>
        <dbReference type="ARBA" id="ARBA00023012"/>
    </source>
</evidence>
<dbReference type="RefSeq" id="WP_254015186.1">
    <property type="nucleotide sequence ID" value="NZ_JAMZMM010000614.1"/>
</dbReference>
<reference evidence="9" key="1">
    <citation type="submission" date="2022-06" db="EMBL/GenBank/DDBJ databases">
        <title>New cyanobacteria of genus Symplocastrum in benthos of Lake Baikal.</title>
        <authorList>
            <person name="Sorokovikova E."/>
            <person name="Tikhonova I."/>
            <person name="Krasnopeev A."/>
            <person name="Evseev P."/>
            <person name="Gladkikh A."/>
            <person name="Belykh O."/>
        </authorList>
    </citation>
    <scope>NUCLEOTIDE SEQUENCE</scope>
    <source>
        <strain evidence="9">BBK-W-15</strain>
    </source>
</reference>
<keyword evidence="5 9" id="KW-0418">Kinase</keyword>
<dbReference type="EMBL" id="JAMZMM010000614">
    <property type="protein sequence ID" value="MCP2732476.1"/>
    <property type="molecule type" value="Genomic_DNA"/>
</dbReference>
<dbReference type="PRINTS" id="PR00344">
    <property type="entry name" value="BCTRLSENSOR"/>
</dbReference>